<name>A0A645D513_9ZZZZ</name>
<dbReference type="AlphaFoldDB" id="A0A645D513"/>
<protein>
    <submittedName>
        <fullName evidence="1">Uncharacterized protein</fullName>
    </submittedName>
</protein>
<dbReference type="EMBL" id="VSSQ01032892">
    <property type="protein sequence ID" value="MPM84309.1"/>
    <property type="molecule type" value="Genomic_DNA"/>
</dbReference>
<proteinExistence type="predicted"/>
<sequence length="138" mass="14771">MIPAAAERGQLAGDRIWWLVAVQHDGDQGRGVELGLDLMHGLGGQKQQLPRAQCLAACALDDGEPPLQTLNRQFALHLMRRQALACHQHQADHFQGVGLEQCSGLLVSQRSAVGLHFDGNPGLGVGQGHDLRPFSAAS</sequence>
<reference evidence="1" key="1">
    <citation type="submission" date="2019-08" db="EMBL/GenBank/DDBJ databases">
        <authorList>
            <person name="Kucharzyk K."/>
            <person name="Murdoch R.W."/>
            <person name="Higgins S."/>
            <person name="Loffler F."/>
        </authorList>
    </citation>
    <scope>NUCLEOTIDE SEQUENCE</scope>
</reference>
<accession>A0A645D513</accession>
<evidence type="ECO:0000313" key="1">
    <source>
        <dbReference type="EMBL" id="MPM84309.1"/>
    </source>
</evidence>
<gene>
    <name evidence="1" type="ORF">SDC9_131380</name>
</gene>
<comment type="caution">
    <text evidence="1">The sequence shown here is derived from an EMBL/GenBank/DDBJ whole genome shotgun (WGS) entry which is preliminary data.</text>
</comment>
<organism evidence="1">
    <name type="scientific">bioreactor metagenome</name>
    <dbReference type="NCBI Taxonomy" id="1076179"/>
    <lineage>
        <taxon>unclassified sequences</taxon>
        <taxon>metagenomes</taxon>
        <taxon>ecological metagenomes</taxon>
    </lineage>
</organism>